<keyword evidence="3" id="KW-1185">Reference proteome</keyword>
<dbReference type="InterPro" id="IPR013949">
    <property type="entry name" value="Utp6"/>
</dbReference>
<evidence type="ECO:0000313" key="3">
    <source>
        <dbReference type="Proteomes" id="UP001396334"/>
    </source>
</evidence>
<accession>A0ABR2SCT6</accession>
<feature type="domain" description="U3 small nucleolar RNA-associated protein 6 homolog C-terminal" evidence="1">
    <location>
        <begin position="20"/>
        <end position="104"/>
    </location>
</feature>
<dbReference type="Pfam" id="PF24892">
    <property type="entry name" value="UTP6_C"/>
    <property type="match status" value="1"/>
</dbReference>
<sequence length="128" mass="14378">MSDASSTGEKNDDAMLFKLQKAVQVFLAHPHPGLAFYKNCIELESNLASLGNDDSLVNARKLYEAALATYDQDSSLWKDYHSLETKLGTSETAAAINWRARKSLKDFAVVFNSPDQLQFLHVTQFMQF</sequence>
<proteinExistence type="predicted"/>
<gene>
    <name evidence="2" type="ORF">V6N11_003215</name>
</gene>
<dbReference type="PANTHER" id="PTHR23271:SF1">
    <property type="entry name" value="U3 SMALL NUCLEOLAR RNA-ASSOCIATED PROTEIN 6 HOMOLOG"/>
    <property type="match status" value="1"/>
</dbReference>
<organism evidence="2 3">
    <name type="scientific">Hibiscus sabdariffa</name>
    <name type="common">roselle</name>
    <dbReference type="NCBI Taxonomy" id="183260"/>
    <lineage>
        <taxon>Eukaryota</taxon>
        <taxon>Viridiplantae</taxon>
        <taxon>Streptophyta</taxon>
        <taxon>Embryophyta</taxon>
        <taxon>Tracheophyta</taxon>
        <taxon>Spermatophyta</taxon>
        <taxon>Magnoliopsida</taxon>
        <taxon>eudicotyledons</taxon>
        <taxon>Gunneridae</taxon>
        <taxon>Pentapetalae</taxon>
        <taxon>rosids</taxon>
        <taxon>malvids</taxon>
        <taxon>Malvales</taxon>
        <taxon>Malvaceae</taxon>
        <taxon>Malvoideae</taxon>
        <taxon>Hibiscus</taxon>
    </lineage>
</organism>
<dbReference type="SUPFAM" id="SSF48452">
    <property type="entry name" value="TPR-like"/>
    <property type="match status" value="1"/>
</dbReference>
<evidence type="ECO:0000259" key="1">
    <source>
        <dbReference type="Pfam" id="PF24892"/>
    </source>
</evidence>
<name>A0ABR2SCT6_9ROSI</name>
<dbReference type="InterPro" id="IPR056907">
    <property type="entry name" value="UTP6_C"/>
</dbReference>
<comment type="caution">
    <text evidence="2">The sequence shown here is derived from an EMBL/GenBank/DDBJ whole genome shotgun (WGS) entry which is preliminary data.</text>
</comment>
<dbReference type="PANTHER" id="PTHR23271">
    <property type="entry name" value="HEPATOCELLULAR CARCINOMA-ASSOCIATED ANTIGEN 66"/>
    <property type="match status" value="1"/>
</dbReference>
<dbReference type="Gene3D" id="1.25.40.10">
    <property type="entry name" value="Tetratricopeptide repeat domain"/>
    <property type="match status" value="1"/>
</dbReference>
<protein>
    <recommendedName>
        <fullName evidence="1">U3 small nucleolar RNA-associated protein 6 homolog C-terminal domain-containing protein</fullName>
    </recommendedName>
</protein>
<reference evidence="2 3" key="1">
    <citation type="journal article" date="2024" name="G3 (Bethesda)">
        <title>Genome assembly of Hibiscus sabdariffa L. provides insights into metabolisms of medicinal natural products.</title>
        <authorList>
            <person name="Kim T."/>
        </authorList>
    </citation>
    <scope>NUCLEOTIDE SEQUENCE [LARGE SCALE GENOMIC DNA]</scope>
    <source>
        <strain evidence="2">TK-2024</strain>
        <tissue evidence="2">Old leaves</tissue>
    </source>
</reference>
<evidence type="ECO:0000313" key="2">
    <source>
        <dbReference type="EMBL" id="KAK9022979.1"/>
    </source>
</evidence>
<dbReference type="EMBL" id="JBBPBN010000015">
    <property type="protein sequence ID" value="KAK9022979.1"/>
    <property type="molecule type" value="Genomic_DNA"/>
</dbReference>
<dbReference type="Proteomes" id="UP001396334">
    <property type="component" value="Unassembled WGS sequence"/>
</dbReference>
<dbReference type="InterPro" id="IPR011990">
    <property type="entry name" value="TPR-like_helical_dom_sf"/>
</dbReference>